<dbReference type="EMBL" id="JARJCW010000005">
    <property type="protein sequence ID" value="KAJ7224213.1"/>
    <property type="molecule type" value="Genomic_DNA"/>
</dbReference>
<sequence>MGTALSRFRLALRSFRAVTAAYEELNNRIQQSPGIPAPDPTTSYWAIPASPIARHGSDATLPAYADVVIIGSGITGTAFARTLLGFTYKNAGVVDSPQIVMLEARDACSGATGRNGGHITPDLYHDYGDLKEAYGTESAQAIIRFRLSHLDELIQVSKDEELLEDGQCRKVETFDVFFDQESFRTASRNLAIYLDEMPDQLKLWRIVGADERKVFAVAVSPLSVADHAHSFCLFTHTPCLSISSPASPKTSEQLYTVCTKKGNIQARHVVHATNAWASNLLPTMRRKIVPVRAHMTAQRPGMGLGRKPPLEKTPPKLANHSVLTLIDNAEGASESWLGTRSFVLYSGGKYDYLTQQPATSAASSLYPPPAAEFMFGGGLSRGQAMEYELGVADDRAWSLDTAAYLGGALSLYFSGWGAEGRDGKCAESLADSDIEAGRVKKIWTGIFGMSADGCPWVGRLPAKIAGRPMPRPSPSIPRLAAPGEWISAGYSGEGMVLAFLSGKALAYMVLGSAEEVPLPGPLLITEARWKEANIENLVTSVLV</sequence>
<organism evidence="2 3">
    <name type="scientific">Mycena pura</name>
    <dbReference type="NCBI Taxonomy" id="153505"/>
    <lineage>
        <taxon>Eukaryota</taxon>
        <taxon>Fungi</taxon>
        <taxon>Dikarya</taxon>
        <taxon>Basidiomycota</taxon>
        <taxon>Agaricomycotina</taxon>
        <taxon>Agaricomycetes</taxon>
        <taxon>Agaricomycetidae</taxon>
        <taxon>Agaricales</taxon>
        <taxon>Marasmiineae</taxon>
        <taxon>Mycenaceae</taxon>
        <taxon>Mycena</taxon>
    </lineage>
</organism>
<accession>A0AAD7E1T8</accession>
<name>A0AAD7E1T8_9AGAR</name>
<dbReference type="GO" id="GO:0005737">
    <property type="term" value="C:cytoplasm"/>
    <property type="evidence" value="ECO:0007669"/>
    <property type="project" value="TreeGrafter"/>
</dbReference>
<reference evidence="2" key="1">
    <citation type="submission" date="2023-03" db="EMBL/GenBank/DDBJ databases">
        <title>Massive genome expansion in bonnet fungi (Mycena s.s.) driven by repeated elements and novel gene families across ecological guilds.</title>
        <authorList>
            <consortium name="Lawrence Berkeley National Laboratory"/>
            <person name="Harder C.B."/>
            <person name="Miyauchi S."/>
            <person name="Viragh M."/>
            <person name="Kuo A."/>
            <person name="Thoen E."/>
            <person name="Andreopoulos B."/>
            <person name="Lu D."/>
            <person name="Skrede I."/>
            <person name="Drula E."/>
            <person name="Henrissat B."/>
            <person name="Morin E."/>
            <person name="Kohler A."/>
            <person name="Barry K."/>
            <person name="LaButti K."/>
            <person name="Morin E."/>
            <person name="Salamov A."/>
            <person name="Lipzen A."/>
            <person name="Mereny Z."/>
            <person name="Hegedus B."/>
            <person name="Baldrian P."/>
            <person name="Stursova M."/>
            <person name="Weitz H."/>
            <person name="Taylor A."/>
            <person name="Grigoriev I.V."/>
            <person name="Nagy L.G."/>
            <person name="Martin F."/>
            <person name="Kauserud H."/>
        </authorList>
    </citation>
    <scope>NUCLEOTIDE SEQUENCE</scope>
    <source>
        <strain evidence="2">9144</strain>
    </source>
</reference>
<proteinExistence type="predicted"/>
<dbReference type="Gene3D" id="3.50.50.60">
    <property type="entry name" value="FAD/NAD(P)-binding domain"/>
    <property type="match status" value="2"/>
</dbReference>
<dbReference type="Proteomes" id="UP001219525">
    <property type="component" value="Unassembled WGS sequence"/>
</dbReference>
<dbReference type="PANTHER" id="PTHR13847">
    <property type="entry name" value="SARCOSINE DEHYDROGENASE-RELATED"/>
    <property type="match status" value="1"/>
</dbReference>
<gene>
    <name evidence="2" type="ORF">GGX14DRAFT_424682</name>
</gene>
<dbReference type="PANTHER" id="PTHR13847:SF213">
    <property type="entry name" value="DEPENDENT OXIDOREDUCTASE, PUTATIVE-RELATED"/>
    <property type="match status" value="1"/>
</dbReference>
<evidence type="ECO:0000313" key="2">
    <source>
        <dbReference type="EMBL" id="KAJ7224213.1"/>
    </source>
</evidence>
<evidence type="ECO:0000313" key="3">
    <source>
        <dbReference type="Proteomes" id="UP001219525"/>
    </source>
</evidence>
<comment type="caution">
    <text evidence="2">The sequence shown here is derived from an EMBL/GenBank/DDBJ whole genome shotgun (WGS) entry which is preliminary data.</text>
</comment>
<dbReference type="Gene3D" id="3.30.9.10">
    <property type="entry name" value="D-Amino Acid Oxidase, subunit A, domain 2"/>
    <property type="match status" value="2"/>
</dbReference>
<dbReference type="SUPFAM" id="SSF51905">
    <property type="entry name" value="FAD/NAD(P)-binding domain"/>
    <property type="match status" value="1"/>
</dbReference>
<dbReference type="InterPro" id="IPR006076">
    <property type="entry name" value="FAD-dep_OxRdtase"/>
</dbReference>
<evidence type="ECO:0000259" key="1">
    <source>
        <dbReference type="Pfam" id="PF01266"/>
    </source>
</evidence>
<dbReference type="AlphaFoldDB" id="A0AAD7E1T8"/>
<dbReference type="InterPro" id="IPR036188">
    <property type="entry name" value="FAD/NAD-bd_sf"/>
</dbReference>
<feature type="domain" description="FAD dependent oxidoreductase" evidence="1">
    <location>
        <begin position="233"/>
        <end position="508"/>
    </location>
</feature>
<protein>
    <recommendedName>
        <fullName evidence="1">FAD dependent oxidoreductase domain-containing protein</fullName>
    </recommendedName>
</protein>
<dbReference type="Pfam" id="PF01266">
    <property type="entry name" value="DAO"/>
    <property type="match status" value="2"/>
</dbReference>
<keyword evidence="3" id="KW-1185">Reference proteome</keyword>
<feature type="domain" description="FAD dependent oxidoreductase" evidence="1">
    <location>
        <begin position="66"/>
        <end position="155"/>
    </location>
</feature>